<dbReference type="NCBIfam" id="TIGR01167">
    <property type="entry name" value="LPXTG_anchor"/>
    <property type="match status" value="1"/>
</dbReference>
<evidence type="ECO:0000256" key="3">
    <source>
        <dbReference type="ARBA" id="ARBA00022692"/>
    </source>
</evidence>
<organism evidence="11 12">
    <name type="scientific">Penicillium patulum</name>
    <name type="common">Penicillium griseofulvum</name>
    <dbReference type="NCBI Taxonomy" id="5078"/>
    <lineage>
        <taxon>Eukaryota</taxon>
        <taxon>Fungi</taxon>
        <taxon>Dikarya</taxon>
        <taxon>Ascomycota</taxon>
        <taxon>Pezizomycotina</taxon>
        <taxon>Eurotiomycetes</taxon>
        <taxon>Eurotiomycetidae</taxon>
        <taxon>Eurotiales</taxon>
        <taxon>Aspergillaceae</taxon>
        <taxon>Penicillium</taxon>
    </lineage>
</organism>
<comment type="subcellular location">
    <subcellularLocation>
        <location evidence="1">Membrane</location>
        <topology evidence="1">Single-pass membrane protein</topology>
    </subcellularLocation>
</comment>
<keyword evidence="7 9" id="KW-0472">Membrane</keyword>
<evidence type="ECO:0000256" key="1">
    <source>
        <dbReference type="ARBA" id="ARBA00004167"/>
    </source>
</evidence>
<protein>
    <submittedName>
        <fullName evidence="11">LPXTG-motif cell wall anchor</fullName>
    </submittedName>
</protein>
<keyword evidence="12" id="KW-1185">Reference proteome</keyword>
<evidence type="ECO:0000256" key="4">
    <source>
        <dbReference type="ARBA" id="ARBA00022741"/>
    </source>
</evidence>
<keyword evidence="6 9" id="KW-1133">Transmembrane helix</keyword>
<dbReference type="GO" id="GO:0016020">
    <property type="term" value="C:membrane"/>
    <property type="evidence" value="ECO:0007669"/>
    <property type="project" value="UniProtKB-SubCell"/>
</dbReference>
<evidence type="ECO:0000256" key="2">
    <source>
        <dbReference type="ARBA" id="ARBA00022553"/>
    </source>
</evidence>
<dbReference type="STRING" id="5078.A0A135LL14"/>
<dbReference type="GO" id="GO:0071944">
    <property type="term" value="C:cell periphery"/>
    <property type="evidence" value="ECO:0007669"/>
    <property type="project" value="UniProtKB-ARBA"/>
</dbReference>
<evidence type="ECO:0000256" key="8">
    <source>
        <dbReference type="SAM" id="MobiDB-lite"/>
    </source>
</evidence>
<dbReference type="Proteomes" id="UP000070168">
    <property type="component" value="Unassembled WGS sequence"/>
</dbReference>
<gene>
    <name evidence="11" type="ORF">PGRI_056390</name>
</gene>
<evidence type="ECO:0000313" key="11">
    <source>
        <dbReference type="EMBL" id="KXG49671.1"/>
    </source>
</evidence>
<evidence type="ECO:0000256" key="7">
    <source>
        <dbReference type="ARBA" id="ARBA00023136"/>
    </source>
</evidence>
<dbReference type="InterPro" id="IPR049328">
    <property type="entry name" value="TM_ErbB1"/>
</dbReference>
<feature type="domain" description="Epidermal growth factor receptor-like transmembrane-juxtamembrane segment" evidence="10">
    <location>
        <begin position="153"/>
        <end position="181"/>
    </location>
</feature>
<keyword evidence="4" id="KW-0547">Nucleotide-binding</keyword>
<dbReference type="InterPro" id="IPR051694">
    <property type="entry name" value="Immunoregulatory_rcpt-like"/>
</dbReference>
<dbReference type="OrthoDB" id="4779287at2759"/>
<name>A0A135LL14_PENPA</name>
<keyword evidence="5" id="KW-0067">ATP-binding</keyword>
<keyword evidence="3 9" id="KW-0812">Transmembrane</keyword>
<feature type="region of interest" description="Disordered" evidence="8">
    <location>
        <begin position="196"/>
        <end position="248"/>
    </location>
</feature>
<feature type="region of interest" description="Disordered" evidence="8">
    <location>
        <begin position="93"/>
        <end position="148"/>
    </location>
</feature>
<dbReference type="GeneID" id="63708652"/>
<dbReference type="Pfam" id="PF21314">
    <property type="entry name" value="TM_ErbB1"/>
    <property type="match status" value="1"/>
</dbReference>
<sequence length="248" mass="25714">MAVASLENVRPMHGVDLKRRSSDVAPAAHVVPTNIQANPPRCADETWDLYENADGGFFCCEQDAVGFNRTNYGVGCAGPGHASLSHTTTLPILSPAASPQSSSSSIPTSSTITTTSELSSSATASSSPTSSSSATPSTSPTSSSDSGPNTGAIAGGVVGGVAGLAIILALLWYFMRRRSQKQAPHQQTALTEAAMRQHNPTVHSSSNPSELDNAPVKPRELEGAPVSELPTKDNNPPIHELPDNESTK</sequence>
<evidence type="ECO:0000256" key="5">
    <source>
        <dbReference type="ARBA" id="ARBA00022840"/>
    </source>
</evidence>
<comment type="caution">
    <text evidence="11">The sequence shown here is derived from an EMBL/GenBank/DDBJ whole genome shotgun (WGS) entry which is preliminary data.</text>
</comment>
<feature type="compositionally biased region" description="Polar residues" evidence="8">
    <location>
        <begin position="198"/>
        <end position="210"/>
    </location>
</feature>
<feature type="transmembrane region" description="Helical" evidence="9">
    <location>
        <begin position="152"/>
        <end position="174"/>
    </location>
</feature>
<reference evidence="11 12" key="1">
    <citation type="journal article" date="2016" name="BMC Genomics">
        <title>Genome sequencing and secondary metabolism of the postharvest pathogen Penicillium griseofulvum.</title>
        <authorList>
            <person name="Banani H."/>
            <person name="Marcet-Houben M."/>
            <person name="Ballester A.R."/>
            <person name="Abbruscato P."/>
            <person name="Gonzalez-Candelas L."/>
            <person name="Gabaldon T."/>
            <person name="Spadaro D."/>
        </authorList>
    </citation>
    <scope>NUCLEOTIDE SEQUENCE [LARGE SCALE GENOMIC DNA]</scope>
    <source>
        <strain evidence="11 12">PG3</strain>
    </source>
</reference>
<dbReference type="EMBL" id="LHQR01000048">
    <property type="protein sequence ID" value="KXG49671.1"/>
    <property type="molecule type" value="Genomic_DNA"/>
</dbReference>
<dbReference type="GO" id="GO:0005524">
    <property type="term" value="F:ATP binding"/>
    <property type="evidence" value="ECO:0007669"/>
    <property type="project" value="UniProtKB-KW"/>
</dbReference>
<evidence type="ECO:0000256" key="6">
    <source>
        <dbReference type="ARBA" id="ARBA00022989"/>
    </source>
</evidence>
<dbReference type="OMA" id="RCADETW"/>
<dbReference type="AlphaFoldDB" id="A0A135LL14"/>
<keyword evidence="2" id="KW-0597">Phosphoprotein</keyword>
<dbReference type="PANTHER" id="PTHR15549:SF26">
    <property type="entry name" value="AXIAL BUDDING PATTERN PROTEIN 2-RELATED"/>
    <property type="match status" value="1"/>
</dbReference>
<evidence type="ECO:0000256" key="9">
    <source>
        <dbReference type="SAM" id="Phobius"/>
    </source>
</evidence>
<evidence type="ECO:0000259" key="10">
    <source>
        <dbReference type="Pfam" id="PF21314"/>
    </source>
</evidence>
<evidence type="ECO:0000313" key="12">
    <source>
        <dbReference type="Proteomes" id="UP000070168"/>
    </source>
</evidence>
<feature type="compositionally biased region" description="Low complexity" evidence="8">
    <location>
        <begin position="93"/>
        <end position="144"/>
    </location>
</feature>
<dbReference type="RefSeq" id="XP_040648207.1">
    <property type="nucleotide sequence ID" value="XM_040793352.1"/>
</dbReference>
<dbReference type="PANTHER" id="PTHR15549">
    <property type="entry name" value="PAIRED IMMUNOGLOBULIN-LIKE TYPE 2 RECEPTOR"/>
    <property type="match status" value="1"/>
</dbReference>
<accession>A0A135LL14</accession>
<proteinExistence type="predicted"/>